<organism evidence="2 3">
    <name type="scientific">Purpureocillium lilacinum</name>
    <name type="common">Paecilomyces lilacinus</name>
    <dbReference type="NCBI Taxonomy" id="33203"/>
    <lineage>
        <taxon>Eukaryota</taxon>
        <taxon>Fungi</taxon>
        <taxon>Dikarya</taxon>
        <taxon>Ascomycota</taxon>
        <taxon>Pezizomycotina</taxon>
        <taxon>Sordariomycetes</taxon>
        <taxon>Hypocreomycetidae</taxon>
        <taxon>Hypocreales</taxon>
        <taxon>Ophiocordycipitaceae</taxon>
        <taxon>Purpureocillium</taxon>
    </lineage>
</organism>
<keyword evidence="3" id="KW-1185">Reference proteome</keyword>
<reference evidence="2 3" key="1">
    <citation type="journal article" date="2024" name="Microbiol. Resour. Announc.">
        <title>Genome annotations for the ascomycete fungi Trichoderma harzianum, Trichoderma aggressivum, and Purpureocillium lilacinum.</title>
        <authorList>
            <person name="Beijen E.P.W."/>
            <person name="Ohm R.A."/>
        </authorList>
    </citation>
    <scope>NUCLEOTIDE SEQUENCE [LARGE SCALE GENOMIC DNA]</scope>
    <source>
        <strain evidence="2 3">CBS 150709</strain>
    </source>
</reference>
<comment type="caution">
    <text evidence="2">The sequence shown here is derived from an EMBL/GenBank/DDBJ whole genome shotgun (WGS) entry which is preliminary data.</text>
</comment>
<name>A0ABR0BVR9_PURLI</name>
<evidence type="ECO:0000313" key="3">
    <source>
        <dbReference type="Proteomes" id="UP001287286"/>
    </source>
</evidence>
<sequence>MRIFNVDLRATSRRGLVLSGTSVSLDAAPRPPAPGATQSQPLFGSNPASHAPNPTSWGLKLGVTDPYPPANDLPLRANTHHLRPPVVLRGDEGSGIRQWFDVSSQAIRLAYHAQDDVFARCPDRTQPKSWPVADQVPRSLQDRTFEL</sequence>
<proteinExistence type="predicted"/>
<protein>
    <submittedName>
        <fullName evidence="2">Uncharacterized protein</fullName>
    </submittedName>
</protein>
<accession>A0ABR0BVR9</accession>
<dbReference type="EMBL" id="JAWRVI010000027">
    <property type="protein sequence ID" value="KAK4088080.1"/>
    <property type="molecule type" value="Genomic_DNA"/>
</dbReference>
<dbReference type="Proteomes" id="UP001287286">
    <property type="component" value="Unassembled WGS sequence"/>
</dbReference>
<evidence type="ECO:0000256" key="1">
    <source>
        <dbReference type="SAM" id="MobiDB-lite"/>
    </source>
</evidence>
<gene>
    <name evidence="2" type="ORF">Purlil1_7559</name>
</gene>
<feature type="region of interest" description="Disordered" evidence="1">
    <location>
        <begin position="23"/>
        <end position="63"/>
    </location>
</feature>
<feature type="compositionally biased region" description="Polar residues" evidence="1">
    <location>
        <begin position="36"/>
        <end position="56"/>
    </location>
</feature>
<evidence type="ECO:0000313" key="2">
    <source>
        <dbReference type="EMBL" id="KAK4088080.1"/>
    </source>
</evidence>